<dbReference type="InterPro" id="IPR012885">
    <property type="entry name" value="F-box_Sdz-33"/>
</dbReference>
<reference evidence="4" key="1">
    <citation type="submission" date="2016-11" db="UniProtKB">
        <authorList>
            <consortium name="WormBaseParasite"/>
        </authorList>
    </citation>
    <scope>IDENTIFICATION</scope>
</reference>
<dbReference type="PANTHER" id="PTHR21503:SF8">
    <property type="entry name" value="F-BOX ASSOCIATED DOMAIN-CONTAINING PROTEIN-RELATED"/>
    <property type="match status" value="1"/>
</dbReference>
<dbReference type="AlphaFoldDB" id="A0A1I7U258"/>
<dbReference type="PANTHER" id="PTHR21503">
    <property type="entry name" value="F-BOX-CONTAINING HYPOTHETICAL PROTEIN C.ELEGANS"/>
    <property type="match status" value="1"/>
</dbReference>
<feature type="domain" description="Sdz-33 F-box" evidence="2">
    <location>
        <begin position="202"/>
        <end position="253"/>
    </location>
</feature>
<sequence>MNRFPIFKLPLVAHIEVMKMFHLFDLTTLSMCSKRVRNWIKTLRIRRYGLRIMVTIDDDISIEFYNQTGIETGTFTFKPFQPEMLYSAEFEDSTLPMYSESTTEYLINLCADDKVEGVQIVCDYLRSFFGIDISYIIISPYSDLNDSESFMNWVTTRQKRIEGLSMECSFNNNYTPGFIIERIKNIETVSLDLSLSSNFKTNFEFEGEYIEIYQAHWFKLNNLLKMNCLDLLLKGTRLTNMDMNVFLKHWMTKDLKFKEICIEMEVIRFDVLFSEIPVVERTDDVERDYRNSSREMTIIGGFDIKGMDGVTATMVPGPTGNNRFWMIVWEKQEAYFNK</sequence>
<proteinExistence type="predicted"/>
<dbReference type="InterPro" id="IPR001810">
    <property type="entry name" value="F-box_dom"/>
</dbReference>
<evidence type="ECO:0000313" key="3">
    <source>
        <dbReference type="Proteomes" id="UP000095282"/>
    </source>
</evidence>
<accession>A0A1I7U258</accession>
<protein>
    <submittedName>
        <fullName evidence="4">FBA_2 domain-containing protein</fullName>
    </submittedName>
</protein>
<name>A0A1I7U258_9PELO</name>
<evidence type="ECO:0000313" key="4">
    <source>
        <dbReference type="WBParaSite" id="Csp11.Scaffold629.g14091.t1"/>
    </source>
</evidence>
<dbReference type="WBParaSite" id="Csp11.Scaffold629.g14091.t1">
    <property type="protein sequence ID" value="Csp11.Scaffold629.g14091.t1"/>
    <property type="gene ID" value="Csp11.Scaffold629.g14091"/>
</dbReference>
<dbReference type="Proteomes" id="UP000095282">
    <property type="component" value="Unplaced"/>
</dbReference>
<dbReference type="Pfam" id="PF07735">
    <property type="entry name" value="FBA_2"/>
    <property type="match status" value="1"/>
</dbReference>
<evidence type="ECO:0000259" key="2">
    <source>
        <dbReference type="Pfam" id="PF07735"/>
    </source>
</evidence>
<evidence type="ECO:0000259" key="1">
    <source>
        <dbReference type="Pfam" id="PF00646"/>
    </source>
</evidence>
<organism evidence="3 4">
    <name type="scientific">Caenorhabditis tropicalis</name>
    <dbReference type="NCBI Taxonomy" id="1561998"/>
    <lineage>
        <taxon>Eukaryota</taxon>
        <taxon>Metazoa</taxon>
        <taxon>Ecdysozoa</taxon>
        <taxon>Nematoda</taxon>
        <taxon>Chromadorea</taxon>
        <taxon>Rhabditida</taxon>
        <taxon>Rhabditina</taxon>
        <taxon>Rhabditomorpha</taxon>
        <taxon>Rhabditoidea</taxon>
        <taxon>Rhabditidae</taxon>
        <taxon>Peloderinae</taxon>
        <taxon>Caenorhabditis</taxon>
    </lineage>
</organism>
<keyword evidence="3" id="KW-1185">Reference proteome</keyword>
<feature type="domain" description="F-box" evidence="1">
    <location>
        <begin position="6"/>
        <end position="47"/>
    </location>
</feature>
<dbReference type="eggNOG" id="ENOG502TJPX">
    <property type="taxonomic scope" value="Eukaryota"/>
</dbReference>
<dbReference type="Pfam" id="PF00646">
    <property type="entry name" value="F-box"/>
    <property type="match status" value="1"/>
</dbReference>